<dbReference type="AlphaFoldDB" id="A0A8C8WCS0"/>
<organism evidence="1 2">
    <name type="scientific">Panthera leo</name>
    <name type="common">Lion</name>
    <dbReference type="NCBI Taxonomy" id="9689"/>
    <lineage>
        <taxon>Eukaryota</taxon>
        <taxon>Metazoa</taxon>
        <taxon>Chordata</taxon>
        <taxon>Craniata</taxon>
        <taxon>Vertebrata</taxon>
        <taxon>Euteleostomi</taxon>
        <taxon>Mammalia</taxon>
        <taxon>Eutheria</taxon>
        <taxon>Laurasiatheria</taxon>
        <taxon>Carnivora</taxon>
        <taxon>Feliformia</taxon>
        <taxon>Felidae</taxon>
        <taxon>Pantherinae</taxon>
        <taxon>Panthera</taxon>
    </lineage>
</organism>
<evidence type="ECO:0000313" key="1">
    <source>
        <dbReference type="Ensembl" id="ENSPLOP00000001681.1"/>
    </source>
</evidence>
<evidence type="ECO:0000313" key="2">
    <source>
        <dbReference type="Proteomes" id="UP000694399"/>
    </source>
</evidence>
<reference evidence="1" key="2">
    <citation type="submission" date="2025-08" db="UniProtKB">
        <authorList>
            <consortium name="Ensembl"/>
        </authorList>
    </citation>
    <scope>IDENTIFICATION</scope>
</reference>
<proteinExistence type="predicted"/>
<accession>A0A8C8WCS0</accession>
<protein>
    <submittedName>
        <fullName evidence="1">Uncharacterized protein</fullName>
    </submittedName>
</protein>
<dbReference type="Ensembl" id="ENSPLOT00000001829.1">
    <property type="protein sequence ID" value="ENSPLOP00000001681.1"/>
    <property type="gene ID" value="ENSPLOG00000001230.1"/>
</dbReference>
<sequence>ASTVALSPPAVPAPWAPAGALQVVGGLHQKPTLSAFHRLSFPLPLSLPDTIWVFACLLRGHRLLCSSWRPWCLANCWGPSVP</sequence>
<reference evidence="1" key="1">
    <citation type="journal article" date="2019" name="bioRxiv">
        <title>Long live the king: chromosome-level assembly of the lion (Panthera leo) using linked-read, Hi-C, and long read data.</title>
        <authorList>
            <person name="Armstrong E.E."/>
            <person name="Taylor R.W."/>
            <person name="Miller D.E."/>
            <person name="Kaelin C."/>
            <person name="Barsh G."/>
            <person name="Hadly E.A."/>
            <person name="Petrov D."/>
        </authorList>
    </citation>
    <scope>NUCLEOTIDE SEQUENCE [LARGE SCALE GENOMIC DNA]</scope>
</reference>
<dbReference type="Proteomes" id="UP000694399">
    <property type="component" value="Chromosome B4"/>
</dbReference>
<name>A0A8C8WCS0_PANLE</name>
<reference evidence="1" key="3">
    <citation type="submission" date="2025-09" db="UniProtKB">
        <authorList>
            <consortium name="Ensembl"/>
        </authorList>
    </citation>
    <scope>IDENTIFICATION</scope>
</reference>
<dbReference type="OMA" id="TIWVFAC"/>
<keyword evidence="2" id="KW-1185">Reference proteome</keyword>